<dbReference type="STRING" id="1802668.A2831_03180"/>
<keyword evidence="2 5" id="KW-0689">Ribosomal protein</keyword>
<evidence type="ECO:0000256" key="6">
    <source>
        <dbReference type="RuleBase" id="RU003930"/>
    </source>
</evidence>
<dbReference type="InterPro" id="IPR031310">
    <property type="entry name" value="Ribosomal_uL5_N"/>
</dbReference>
<dbReference type="GO" id="GO:0003735">
    <property type="term" value="F:structural constituent of ribosome"/>
    <property type="evidence" value="ECO:0007669"/>
    <property type="project" value="InterPro"/>
</dbReference>
<dbReference type="Pfam" id="PF00673">
    <property type="entry name" value="Ribosomal_L5_C"/>
    <property type="match status" value="1"/>
</dbReference>
<comment type="caution">
    <text evidence="9">The sequence shown here is derived from an EMBL/GenBank/DDBJ whole genome shotgun (WGS) entry which is preliminary data.</text>
</comment>
<comment type="function">
    <text evidence="5">This is 1 of the proteins that bind and probably mediate the attachment of the 5S RNA into the large ribosomal subunit, where it forms part of the central protuberance. In the 70S ribosome it contacts protein S13 of the 30S subunit (bridge B1b), connecting the 2 subunits; this bridge is implicated in subunit movement. Contacts the P site tRNA; the 5S rRNA and some of its associated proteins might help stabilize positioning of ribosome-bound tRNAs.</text>
</comment>
<reference evidence="9 10" key="1">
    <citation type="journal article" date="2016" name="Nat. Commun.">
        <title>Thousands of microbial genomes shed light on interconnected biogeochemical processes in an aquifer system.</title>
        <authorList>
            <person name="Anantharaman K."/>
            <person name="Brown C.T."/>
            <person name="Hug L.A."/>
            <person name="Sharon I."/>
            <person name="Castelle C.J."/>
            <person name="Probst A.J."/>
            <person name="Thomas B.C."/>
            <person name="Singh A."/>
            <person name="Wilkins M.J."/>
            <person name="Karaoz U."/>
            <person name="Brodie E.L."/>
            <person name="Williams K.H."/>
            <person name="Hubbard S.S."/>
            <person name="Banfield J.F."/>
        </authorList>
    </citation>
    <scope>NUCLEOTIDE SEQUENCE [LARGE SCALE GENOMIC DNA]</scope>
</reference>
<dbReference type="Pfam" id="PF00281">
    <property type="entry name" value="Ribosomal_L5"/>
    <property type="match status" value="1"/>
</dbReference>
<comment type="subunit">
    <text evidence="5">Part of the 50S ribosomal subunit; part of the 5S rRNA/L5/L18/L25 subcomplex. Contacts the 5S rRNA and the P site tRNA. Forms a bridge to the 30S subunit in the 70S ribosome.</text>
</comment>
<evidence type="ECO:0000256" key="2">
    <source>
        <dbReference type="ARBA" id="ARBA00022980"/>
    </source>
</evidence>
<dbReference type="FunFam" id="3.30.1440.10:FF:000001">
    <property type="entry name" value="50S ribosomal protein L5"/>
    <property type="match status" value="1"/>
</dbReference>
<feature type="domain" description="Large ribosomal subunit protein uL5 C-terminal" evidence="8">
    <location>
        <begin position="90"/>
        <end position="181"/>
    </location>
</feature>
<comment type="similarity">
    <text evidence="1 5 6">Belongs to the universal ribosomal protein uL5 family.</text>
</comment>
<dbReference type="InterPro" id="IPR002132">
    <property type="entry name" value="Ribosomal_uL5"/>
</dbReference>
<dbReference type="GO" id="GO:0000049">
    <property type="term" value="F:tRNA binding"/>
    <property type="evidence" value="ECO:0007669"/>
    <property type="project" value="UniProtKB-UniRule"/>
</dbReference>
<evidence type="ECO:0000256" key="5">
    <source>
        <dbReference type="HAMAP-Rule" id="MF_01333"/>
    </source>
</evidence>
<keyword evidence="5" id="KW-0820">tRNA-binding</keyword>
<dbReference type="InterPro" id="IPR031309">
    <property type="entry name" value="Ribosomal_uL5_C"/>
</dbReference>
<dbReference type="InterPro" id="IPR020930">
    <property type="entry name" value="Ribosomal_uL5_bac-type"/>
</dbReference>
<evidence type="ECO:0000256" key="3">
    <source>
        <dbReference type="ARBA" id="ARBA00023274"/>
    </source>
</evidence>
<gene>
    <name evidence="5" type="primary">rplE</name>
    <name evidence="9" type="ORF">A2831_03180</name>
</gene>
<proteinExistence type="inferred from homology"/>
<evidence type="ECO:0000259" key="8">
    <source>
        <dbReference type="Pfam" id="PF00673"/>
    </source>
</evidence>
<dbReference type="SUPFAM" id="SSF55282">
    <property type="entry name" value="RL5-like"/>
    <property type="match status" value="1"/>
</dbReference>
<protein>
    <recommendedName>
        <fullName evidence="4 5">Large ribosomal subunit protein uL5</fullName>
    </recommendedName>
</protein>
<keyword evidence="3 5" id="KW-0687">Ribonucleoprotein</keyword>
<evidence type="ECO:0000313" key="10">
    <source>
        <dbReference type="Proteomes" id="UP000177507"/>
    </source>
</evidence>
<dbReference type="GO" id="GO:1990904">
    <property type="term" value="C:ribonucleoprotein complex"/>
    <property type="evidence" value="ECO:0007669"/>
    <property type="project" value="UniProtKB-KW"/>
</dbReference>
<dbReference type="HAMAP" id="MF_01333_B">
    <property type="entry name" value="Ribosomal_uL5_B"/>
    <property type="match status" value="1"/>
</dbReference>
<name>A0A1F8EU69_9BACT</name>
<dbReference type="GO" id="GO:0019843">
    <property type="term" value="F:rRNA binding"/>
    <property type="evidence" value="ECO:0007669"/>
    <property type="project" value="UniProtKB-UniRule"/>
</dbReference>
<organism evidence="9 10">
    <name type="scientific">Candidatus Yanofskybacteria bacterium RIFCSPHIGHO2_01_FULL_44_17</name>
    <dbReference type="NCBI Taxonomy" id="1802668"/>
    <lineage>
        <taxon>Bacteria</taxon>
        <taxon>Candidatus Yanofskyibacteriota</taxon>
    </lineage>
</organism>
<accession>A0A1F8EU69</accession>
<dbReference type="Proteomes" id="UP000177507">
    <property type="component" value="Unassembled WGS sequence"/>
</dbReference>
<dbReference type="AlphaFoldDB" id="A0A1F8EU69"/>
<dbReference type="InterPro" id="IPR022803">
    <property type="entry name" value="Ribosomal_uL5_dom_sf"/>
</dbReference>
<dbReference type="Gene3D" id="3.30.1440.10">
    <property type="match status" value="1"/>
</dbReference>
<dbReference type="PANTHER" id="PTHR11994">
    <property type="entry name" value="60S RIBOSOMAL PROTEIN L11-RELATED"/>
    <property type="match status" value="1"/>
</dbReference>
<feature type="domain" description="Large ribosomal subunit protein uL5 N-terminal" evidence="7">
    <location>
        <begin position="27"/>
        <end position="85"/>
    </location>
</feature>
<dbReference type="GO" id="GO:0006412">
    <property type="term" value="P:translation"/>
    <property type="evidence" value="ECO:0007669"/>
    <property type="project" value="UniProtKB-UniRule"/>
</dbReference>
<evidence type="ECO:0000256" key="4">
    <source>
        <dbReference type="ARBA" id="ARBA00035245"/>
    </source>
</evidence>
<evidence type="ECO:0000256" key="1">
    <source>
        <dbReference type="ARBA" id="ARBA00008553"/>
    </source>
</evidence>
<dbReference type="NCBIfam" id="NF000585">
    <property type="entry name" value="PRK00010.1"/>
    <property type="match status" value="1"/>
</dbReference>
<dbReference type="PIRSF" id="PIRSF002161">
    <property type="entry name" value="Ribosomal_L5"/>
    <property type="match status" value="1"/>
</dbReference>
<dbReference type="EMBL" id="MGJI01000029">
    <property type="protein sequence ID" value="OGN03890.1"/>
    <property type="molecule type" value="Genomic_DNA"/>
</dbReference>
<evidence type="ECO:0000259" key="7">
    <source>
        <dbReference type="Pfam" id="PF00281"/>
    </source>
</evidence>
<keyword evidence="5" id="KW-0699">rRNA-binding</keyword>
<sequence>MANTPRLLTKYRKEVIPAMRAKFGYKNVMQVPKIEKVVVNVGYGRKAIAKDTKAIERIEQDLNKITGQKPSVRKAKKSISGFKLREGLEVGFAVTLRGRRMYDFIDRLISIALPRSRDFHGLDNNSFDKRGSLNIGIKEQTIFPEVSYESMKDIFSLQITITTSAKRKEEGAELLSLVGFPIKK</sequence>
<evidence type="ECO:0000313" key="9">
    <source>
        <dbReference type="EMBL" id="OGN03890.1"/>
    </source>
</evidence>
<dbReference type="GO" id="GO:0005840">
    <property type="term" value="C:ribosome"/>
    <property type="evidence" value="ECO:0007669"/>
    <property type="project" value="UniProtKB-KW"/>
</dbReference>
<keyword evidence="5" id="KW-0694">RNA-binding</keyword>